<dbReference type="GO" id="GO:0009507">
    <property type="term" value="C:chloroplast"/>
    <property type="evidence" value="ECO:0007669"/>
    <property type="project" value="UniProtKB-SubCell"/>
</dbReference>
<comment type="similarity">
    <text evidence="2">Belongs to the Iojap/RsfS family.</text>
</comment>
<dbReference type="PANTHER" id="PTHR21043">
    <property type="entry name" value="IOJAP SUPERFAMILY ORTHOLOG"/>
    <property type="match status" value="1"/>
</dbReference>
<evidence type="ECO:0000256" key="1">
    <source>
        <dbReference type="ARBA" id="ARBA00004229"/>
    </source>
</evidence>
<keyword evidence="3" id="KW-0150">Chloroplast</keyword>
<evidence type="ECO:0000256" key="2">
    <source>
        <dbReference type="ARBA" id="ARBA00010574"/>
    </source>
</evidence>
<dbReference type="PANTHER" id="PTHR21043:SF2">
    <property type="entry name" value="PROTEIN IOJAP, CHLOROPLASTIC"/>
    <property type="match status" value="1"/>
</dbReference>
<keyword evidence="5" id="KW-0809">Transit peptide</keyword>
<dbReference type="FunFam" id="3.30.460.10:FF:000026">
    <property type="entry name" value="Protein Iojap, chloroplastic"/>
    <property type="match status" value="1"/>
</dbReference>
<reference evidence="9" key="1">
    <citation type="journal article" date="2020" name="bioRxiv">
        <title>Hybrid origin of Populus tomentosa Carr. identified through genome sequencing and phylogenomic analysis.</title>
        <authorList>
            <person name="An X."/>
            <person name="Gao K."/>
            <person name="Chen Z."/>
            <person name="Li J."/>
            <person name="Yang X."/>
            <person name="Yang X."/>
            <person name="Zhou J."/>
            <person name="Guo T."/>
            <person name="Zhao T."/>
            <person name="Huang S."/>
            <person name="Miao D."/>
            <person name="Khan W.U."/>
            <person name="Rao P."/>
            <person name="Ye M."/>
            <person name="Lei B."/>
            <person name="Liao W."/>
            <person name="Wang J."/>
            <person name="Ji L."/>
            <person name="Li Y."/>
            <person name="Guo B."/>
            <person name="Mustafa N.S."/>
            <person name="Li S."/>
            <person name="Yun Q."/>
            <person name="Keller S.R."/>
            <person name="Mao J."/>
            <person name="Zhang R."/>
            <person name="Strauss S.H."/>
        </authorList>
    </citation>
    <scope>NUCLEOTIDE SEQUENCE</scope>
    <source>
        <strain evidence="9">GM15</strain>
        <tissue evidence="9">Leaf</tissue>
    </source>
</reference>
<evidence type="ECO:0000256" key="8">
    <source>
        <dbReference type="SAM" id="Phobius"/>
    </source>
</evidence>
<evidence type="ECO:0000313" key="9">
    <source>
        <dbReference type="EMBL" id="KAG6790784.1"/>
    </source>
</evidence>
<comment type="caution">
    <text evidence="9">The sequence shown here is derived from an EMBL/GenBank/DDBJ whole genome shotgun (WGS) entry which is preliminary data.</text>
</comment>
<feature type="transmembrane region" description="Helical" evidence="8">
    <location>
        <begin position="158"/>
        <end position="176"/>
    </location>
</feature>
<keyword evidence="8" id="KW-0472">Membrane</keyword>
<evidence type="ECO:0000256" key="3">
    <source>
        <dbReference type="ARBA" id="ARBA00022528"/>
    </source>
</evidence>
<dbReference type="InterPro" id="IPR004394">
    <property type="entry name" value="Iojap/RsfS/C7orf30"/>
</dbReference>
<name>A0A8X8ALX7_POPTO</name>
<keyword evidence="10" id="KW-1185">Reference proteome</keyword>
<dbReference type="Proteomes" id="UP000886885">
    <property type="component" value="Chromosome 1D"/>
</dbReference>
<keyword evidence="8" id="KW-0812">Transmembrane</keyword>
<evidence type="ECO:0000256" key="7">
    <source>
        <dbReference type="ARBA" id="ARBA00069129"/>
    </source>
</evidence>
<dbReference type="GO" id="GO:0043023">
    <property type="term" value="F:ribosomal large subunit binding"/>
    <property type="evidence" value="ECO:0007669"/>
    <property type="project" value="TreeGrafter"/>
</dbReference>
<dbReference type="OrthoDB" id="21330at2759"/>
<dbReference type="GO" id="GO:0017148">
    <property type="term" value="P:negative regulation of translation"/>
    <property type="evidence" value="ECO:0007669"/>
    <property type="project" value="TreeGrafter"/>
</dbReference>
<dbReference type="Pfam" id="PF02410">
    <property type="entry name" value="RsfS"/>
    <property type="match status" value="1"/>
</dbReference>
<evidence type="ECO:0000256" key="6">
    <source>
        <dbReference type="ARBA" id="ARBA00061915"/>
    </source>
</evidence>
<evidence type="ECO:0000256" key="4">
    <source>
        <dbReference type="ARBA" id="ARBA00022640"/>
    </source>
</evidence>
<comment type="subcellular location">
    <subcellularLocation>
        <location evidence="1">Plastid</location>
        <location evidence="1">Chloroplast</location>
    </subcellularLocation>
</comment>
<dbReference type="GO" id="GO:0090071">
    <property type="term" value="P:negative regulation of ribosome biogenesis"/>
    <property type="evidence" value="ECO:0007669"/>
    <property type="project" value="TreeGrafter"/>
</dbReference>
<protein>
    <recommendedName>
        <fullName evidence="7">Protein Iojap, chloroplastic</fullName>
    </recommendedName>
</protein>
<gene>
    <name evidence="9" type="ORF">POTOM_006951</name>
</gene>
<dbReference type="NCBIfam" id="TIGR00090">
    <property type="entry name" value="rsfS_iojap_ybeB"/>
    <property type="match status" value="1"/>
</dbReference>
<proteinExistence type="inferred from homology"/>
<sequence>MAVSPALSIAGVGAGTRFSGEFKLLGRVETRLSQKPRKHSGCLCFYRHQLRQYYKCFWQEFRTEKLSLKESLALRKDHDDSFLSNVEDTDEMFDDLFNKYGKVVFRSNDKKPPTAEVDDDAESLSYQFCSALFTSAADKYFDMDNHVSTTFENFSSSWCLSVLFGTLVFFVLALFVNDSPCPASFLVVVAVEMAKVASDVKASDIKVLFVKPLVYWTRFFIIATAFSRPQIDAINSKIRDLAEKKYGKVPSGDRKPNSWTLLDFGDVVIHIFLPPQRDFYNLEEFYGNATPIELPFENQRPFSS</sequence>
<keyword evidence="8" id="KW-1133">Transmembrane helix</keyword>
<keyword evidence="4" id="KW-0934">Plastid</keyword>
<accession>A0A8X8ALX7</accession>
<evidence type="ECO:0000313" key="10">
    <source>
        <dbReference type="Proteomes" id="UP000886885"/>
    </source>
</evidence>
<comment type="subunit">
    <text evidence="6">Interacts with chloroplast ribosomal protein uL14c (rpl14).</text>
</comment>
<dbReference type="EMBL" id="JAAWWB010000002">
    <property type="protein sequence ID" value="KAG6790784.1"/>
    <property type="molecule type" value="Genomic_DNA"/>
</dbReference>
<dbReference type="AlphaFoldDB" id="A0A8X8ALX7"/>
<evidence type="ECO:0000256" key="5">
    <source>
        <dbReference type="ARBA" id="ARBA00022946"/>
    </source>
</evidence>
<organism evidence="9 10">
    <name type="scientific">Populus tomentosa</name>
    <name type="common">Chinese white poplar</name>
    <dbReference type="NCBI Taxonomy" id="118781"/>
    <lineage>
        <taxon>Eukaryota</taxon>
        <taxon>Viridiplantae</taxon>
        <taxon>Streptophyta</taxon>
        <taxon>Embryophyta</taxon>
        <taxon>Tracheophyta</taxon>
        <taxon>Spermatophyta</taxon>
        <taxon>Magnoliopsida</taxon>
        <taxon>eudicotyledons</taxon>
        <taxon>Gunneridae</taxon>
        <taxon>Pentapetalae</taxon>
        <taxon>rosids</taxon>
        <taxon>fabids</taxon>
        <taxon>Malpighiales</taxon>
        <taxon>Salicaceae</taxon>
        <taxon>Saliceae</taxon>
        <taxon>Populus</taxon>
    </lineage>
</organism>
<dbReference type="HAMAP" id="MF_01477">
    <property type="entry name" value="Iojap_RsfS"/>
    <property type="match status" value="1"/>
</dbReference>